<dbReference type="NCBIfam" id="NF040567">
    <property type="entry name" value="SCO2524_fam"/>
    <property type="match status" value="1"/>
</dbReference>
<dbReference type="EMBL" id="JADMLG010000002">
    <property type="protein sequence ID" value="MBH0775717.1"/>
    <property type="molecule type" value="Genomic_DNA"/>
</dbReference>
<keyword evidence="2" id="KW-1185">Reference proteome</keyword>
<protein>
    <submittedName>
        <fullName evidence="1">Uncharacterized protein</fullName>
    </submittedName>
</protein>
<gene>
    <name evidence="1" type="ORF">IT779_05385</name>
</gene>
<dbReference type="Proteomes" id="UP000655751">
    <property type="component" value="Unassembled WGS sequence"/>
</dbReference>
<accession>A0A931N1H6</accession>
<evidence type="ECO:0000313" key="2">
    <source>
        <dbReference type="Proteomes" id="UP000655751"/>
    </source>
</evidence>
<evidence type="ECO:0000313" key="1">
    <source>
        <dbReference type="EMBL" id="MBH0775717.1"/>
    </source>
</evidence>
<reference evidence="1" key="1">
    <citation type="submission" date="2020-11" db="EMBL/GenBank/DDBJ databases">
        <title>Nocardia NEAU-351.nov., a novel actinomycete isolated from the cow dung.</title>
        <authorList>
            <person name="Zhang X."/>
        </authorList>
    </citation>
    <scope>NUCLEOTIDE SEQUENCE</scope>
    <source>
        <strain evidence="1">NEAU-351</strain>
    </source>
</reference>
<sequence>MINACWKDGEWEWGGVHGSNSISDSEQLLCLLYPATEIDIFALHDPDRIEQDVQSVFESIGGTTRIGAFIVLLLSSYVRKNSTEDGLPIFAGGSYVRSGEEGREPTRVQQQLEIVDSFSMSLTVCMAGLRFLRDYRPRARPGQLTEQIDELSVQLSRRLTAAMTGLVRSFVVNTMRPKSHEGQSILEMLNPTGRTEQTVITGIRASLERVRARLRSDVSLGQEESVRELEDESLLFECGWSWGIPIGASPVDFVDSPIGTVAGVAESRPSLYFTVVALDGINDLVSPRAGELGLLDETQHRLAQALRTRWELTQRYWSIIARFGEDSWPLEDIPWQTSDGEQSDYYSLIVSAVLIEDLVRRNASDDDLTRAVAIFDELAGRGRIIRRPMKDDPSVLLHRPGVLLRLRGTERVDNGPLLHWQVSDFSAVLLKRMLQAARLSNNVAARDKLMELSKSTMDHLHSRILRRGAIGLWDDPAGAFSDGSHTEEHMPSWYMTERVIECLVAAEHTYREPPPNWPELQTVARVMLNTAEHRFDQEMLGVSVDDYSDNRAALDGVERNIDEARRLIREDAATTFVHTLDALRELDKLAAARRDATRNV</sequence>
<organism evidence="1 2">
    <name type="scientific">Nocardia bovistercoris</name>
    <dbReference type="NCBI Taxonomy" id="2785916"/>
    <lineage>
        <taxon>Bacteria</taxon>
        <taxon>Bacillati</taxon>
        <taxon>Actinomycetota</taxon>
        <taxon>Actinomycetes</taxon>
        <taxon>Mycobacteriales</taxon>
        <taxon>Nocardiaceae</taxon>
        <taxon>Nocardia</taxon>
    </lineage>
</organism>
<name>A0A931N1H6_9NOCA</name>
<comment type="caution">
    <text evidence="1">The sequence shown here is derived from an EMBL/GenBank/DDBJ whole genome shotgun (WGS) entry which is preliminary data.</text>
</comment>
<proteinExistence type="predicted"/>
<dbReference type="InterPro" id="IPR049777">
    <property type="entry name" value="SCO2524-like"/>
</dbReference>
<dbReference type="AlphaFoldDB" id="A0A931N1H6"/>